<keyword evidence="5" id="KW-0573">Peptidoglycan synthesis</keyword>
<keyword evidence="2" id="KW-1003">Cell membrane</keyword>
<keyword evidence="7 8" id="KW-0472">Membrane</keyword>
<keyword evidence="6 8" id="KW-1133">Transmembrane helix</keyword>
<dbReference type="EMBL" id="CAEZYL010000031">
    <property type="protein sequence ID" value="CAB4722492.1"/>
    <property type="molecule type" value="Genomic_DNA"/>
</dbReference>
<feature type="transmembrane region" description="Helical" evidence="8">
    <location>
        <begin position="159"/>
        <end position="179"/>
    </location>
</feature>
<dbReference type="EMBL" id="CAEZUD010000001">
    <property type="protein sequence ID" value="CAB4581933.1"/>
    <property type="molecule type" value="Genomic_DNA"/>
</dbReference>
<feature type="transmembrane region" description="Helical" evidence="8">
    <location>
        <begin position="288"/>
        <end position="311"/>
    </location>
</feature>
<keyword evidence="4" id="KW-0133">Cell shape</keyword>
<name>A0A6J7FLN0_9ZZZZ</name>
<evidence type="ECO:0000256" key="6">
    <source>
        <dbReference type="ARBA" id="ARBA00022989"/>
    </source>
</evidence>
<feature type="transmembrane region" description="Helical" evidence="8">
    <location>
        <begin position="238"/>
        <end position="258"/>
    </location>
</feature>
<feature type="transmembrane region" description="Helical" evidence="8">
    <location>
        <begin position="426"/>
        <end position="450"/>
    </location>
</feature>
<evidence type="ECO:0000313" key="11">
    <source>
        <dbReference type="EMBL" id="CAB4896357.1"/>
    </source>
</evidence>
<feature type="transmembrane region" description="Helical" evidence="8">
    <location>
        <begin position="366"/>
        <end position="387"/>
    </location>
</feature>
<dbReference type="CDD" id="cd13123">
    <property type="entry name" value="MATE_MurJ_like"/>
    <property type="match status" value="1"/>
</dbReference>
<dbReference type="EMBL" id="CAFBPI010000022">
    <property type="protein sequence ID" value="CAB5012103.1"/>
    <property type="molecule type" value="Genomic_DNA"/>
</dbReference>
<accession>A0A6J7FLN0</accession>
<dbReference type="AlphaFoldDB" id="A0A6J7FLN0"/>
<dbReference type="NCBIfam" id="TIGR01695">
    <property type="entry name" value="murJ_mviN"/>
    <property type="match status" value="1"/>
</dbReference>
<gene>
    <name evidence="9" type="ORF">UFOPK1778_00037</name>
    <name evidence="10" type="ORF">UFOPK2689_00661</name>
    <name evidence="11" type="ORF">UFOPK3555_00670</name>
    <name evidence="12" type="ORF">UFOPK4095_00523</name>
</gene>
<organism evidence="11">
    <name type="scientific">freshwater metagenome</name>
    <dbReference type="NCBI Taxonomy" id="449393"/>
    <lineage>
        <taxon>unclassified sequences</taxon>
        <taxon>metagenomes</taxon>
        <taxon>ecological metagenomes</taxon>
    </lineage>
</organism>
<feature type="transmembrane region" description="Helical" evidence="8">
    <location>
        <begin position="492"/>
        <end position="510"/>
    </location>
</feature>
<evidence type="ECO:0000313" key="9">
    <source>
        <dbReference type="EMBL" id="CAB4581933.1"/>
    </source>
</evidence>
<dbReference type="GO" id="GO:0005886">
    <property type="term" value="C:plasma membrane"/>
    <property type="evidence" value="ECO:0007669"/>
    <property type="project" value="UniProtKB-SubCell"/>
</dbReference>
<sequence length="530" mass="57042">MTKHSLLRSSTVMAAGTVVSRITGLIRGLLLVAVLGTTILGDTFNVANTMPNIIYNLIIGGALTAVFVPQIVRATKDSDGGNAFISRLVTATTVLLAGLVVVTTIGSPFLVRIFATEYVGRPEFDLTVSFMRYCLPQILFMGLYALLSQVANAKNKFGPMMWAPVLNNLIAILIFAWFLRSSHDLSVGTITQSQVAWLGLGTTAGFVAQALILIPVIRQTGVKITARFDWRDPSMRKSVHLASWTLAFAAISQISYLITVNLSTRAAVHALGEGITTGVGFSPYSNALLIWMLPHSVITISIVTALLPALAGFVHDKRPDLVHDQLVKTIRLVGIITVPASVAFFLFGPIMTRALFLGIPEGDAQYIGRVLAALGLGLAPMSVNLIALRGLNAFENVKLQVISNLIMNIFGSILCVVAALTLEAKWVTVGLAAALSASYYLGSFITLRALRRFEINIRVREIAGLYGKLLGASLLVGFPLHISQRHLPGGNIAHLIEVLVLSGLGYLALARLMRISEVTKLFAVLTSRMK</sequence>
<protein>
    <submittedName>
        <fullName evidence="11">Unannotated protein</fullName>
    </submittedName>
</protein>
<dbReference type="PANTHER" id="PTHR47019:SF1">
    <property type="entry name" value="LIPID II FLIPPASE MURJ"/>
    <property type="match status" value="1"/>
</dbReference>
<evidence type="ECO:0000256" key="2">
    <source>
        <dbReference type="ARBA" id="ARBA00022475"/>
    </source>
</evidence>
<dbReference type="GO" id="GO:0015648">
    <property type="term" value="F:lipid-linked peptidoglycan transporter activity"/>
    <property type="evidence" value="ECO:0007669"/>
    <property type="project" value="TreeGrafter"/>
</dbReference>
<feature type="transmembrane region" description="Helical" evidence="8">
    <location>
        <begin position="462"/>
        <end position="480"/>
    </location>
</feature>
<feature type="transmembrane region" description="Helical" evidence="8">
    <location>
        <begin position="399"/>
        <end position="420"/>
    </location>
</feature>
<dbReference type="InterPro" id="IPR004268">
    <property type="entry name" value="MurJ"/>
</dbReference>
<feature type="transmembrane region" description="Helical" evidence="8">
    <location>
        <begin position="53"/>
        <end position="72"/>
    </location>
</feature>
<feature type="transmembrane region" description="Helical" evidence="8">
    <location>
        <begin position="12"/>
        <end position="41"/>
    </location>
</feature>
<evidence type="ECO:0000256" key="3">
    <source>
        <dbReference type="ARBA" id="ARBA00022692"/>
    </source>
</evidence>
<feature type="transmembrane region" description="Helical" evidence="8">
    <location>
        <begin position="195"/>
        <end position="217"/>
    </location>
</feature>
<dbReference type="EMBL" id="CAFBME010000060">
    <property type="protein sequence ID" value="CAB4896357.1"/>
    <property type="molecule type" value="Genomic_DNA"/>
</dbReference>
<feature type="transmembrane region" description="Helical" evidence="8">
    <location>
        <begin position="130"/>
        <end position="147"/>
    </location>
</feature>
<evidence type="ECO:0000256" key="1">
    <source>
        <dbReference type="ARBA" id="ARBA00004651"/>
    </source>
</evidence>
<dbReference type="PANTHER" id="PTHR47019">
    <property type="entry name" value="LIPID II FLIPPASE MURJ"/>
    <property type="match status" value="1"/>
</dbReference>
<evidence type="ECO:0000313" key="12">
    <source>
        <dbReference type="EMBL" id="CAB5012103.1"/>
    </source>
</evidence>
<keyword evidence="3 8" id="KW-0812">Transmembrane</keyword>
<evidence type="ECO:0000313" key="10">
    <source>
        <dbReference type="EMBL" id="CAB4722492.1"/>
    </source>
</evidence>
<feature type="transmembrane region" description="Helical" evidence="8">
    <location>
        <begin position="84"/>
        <end position="110"/>
    </location>
</feature>
<dbReference type="InterPro" id="IPR051050">
    <property type="entry name" value="Lipid_II_flippase_MurJ/MviN"/>
</dbReference>
<dbReference type="Pfam" id="PF03023">
    <property type="entry name" value="MurJ"/>
    <property type="match status" value="1"/>
</dbReference>
<evidence type="ECO:0000256" key="7">
    <source>
        <dbReference type="ARBA" id="ARBA00023136"/>
    </source>
</evidence>
<evidence type="ECO:0000256" key="8">
    <source>
        <dbReference type="SAM" id="Phobius"/>
    </source>
</evidence>
<dbReference type="GO" id="GO:0034204">
    <property type="term" value="P:lipid translocation"/>
    <property type="evidence" value="ECO:0007669"/>
    <property type="project" value="TreeGrafter"/>
</dbReference>
<dbReference type="PRINTS" id="PR01806">
    <property type="entry name" value="VIRFACTRMVIN"/>
</dbReference>
<comment type="subcellular location">
    <subcellularLocation>
        <location evidence="1">Cell membrane</location>
        <topology evidence="1">Multi-pass membrane protein</topology>
    </subcellularLocation>
</comment>
<evidence type="ECO:0000256" key="4">
    <source>
        <dbReference type="ARBA" id="ARBA00022960"/>
    </source>
</evidence>
<dbReference type="GO" id="GO:0008360">
    <property type="term" value="P:regulation of cell shape"/>
    <property type="evidence" value="ECO:0007669"/>
    <property type="project" value="UniProtKB-KW"/>
</dbReference>
<feature type="transmembrane region" description="Helical" evidence="8">
    <location>
        <begin position="332"/>
        <end position="351"/>
    </location>
</feature>
<proteinExistence type="predicted"/>
<dbReference type="GO" id="GO:0009252">
    <property type="term" value="P:peptidoglycan biosynthetic process"/>
    <property type="evidence" value="ECO:0007669"/>
    <property type="project" value="UniProtKB-KW"/>
</dbReference>
<reference evidence="11" key="1">
    <citation type="submission" date="2020-05" db="EMBL/GenBank/DDBJ databases">
        <authorList>
            <person name="Chiriac C."/>
            <person name="Salcher M."/>
            <person name="Ghai R."/>
            <person name="Kavagutti S V."/>
        </authorList>
    </citation>
    <scope>NUCLEOTIDE SEQUENCE</scope>
</reference>
<evidence type="ECO:0000256" key="5">
    <source>
        <dbReference type="ARBA" id="ARBA00022984"/>
    </source>
</evidence>